<dbReference type="InterPro" id="IPR018957">
    <property type="entry name" value="Znf_C3HC4_RING-type"/>
</dbReference>
<evidence type="ECO:0000256" key="1">
    <source>
        <dbReference type="ARBA" id="ARBA00022723"/>
    </source>
</evidence>
<dbReference type="InterPro" id="IPR013083">
    <property type="entry name" value="Znf_RING/FYVE/PHD"/>
</dbReference>
<reference evidence="7" key="1">
    <citation type="submission" date="2022-11" db="UniProtKB">
        <authorList>
            <consortium name="WormBaseParasite"/>
        </authorList>
    </citation>
    <scope>IDENTIFICATION</scope>
</reference>
<keyword evidence="1" id="KW-0479">Metal-binding</keyword>
<feature type="domain" description="RING-type" evidence="5">
    <location>
        <begin position="7"/>
        <end position="30"/>
    </location>
</feature>
<accession>A0A915P4B5</accession>
<keyword evidence="2 4" id="KW-0863">Zinc-finger</keyword>
<keyword evidence="3" id="KW-0862">Zinc</keyword>
<name>A0A915P4B5_9BILA</name>
<evidence type="ECO:0000313" key="6">
    <source>
        <dbReference type="Proteomes" id="UP000887560"/>
    </source>
</evidence>
<dbReference type="PROSITE" id="PS50089">
    <property type="entry name" value="ZF_RING_2"/>
    <property type="match status" value="1"/>
</dbReference>
<dbReference type="Gene3D" id="3.30.40.10">
    <property type="entry name" value="Zinc/RING finger domain, C3HC4 (zinc finger)"/>
    <property type="match status" value="1"/>
</dbReference>
<organism evidence="6 7">
    <name type="scientific">Meloidogyne floridensis</name>
    <dbReference type="NCBI Taxonomy" id="298350"/>
    <lineage>
        <taxon>Eukaryota</taxon>
        <taxon>Metazoa</taxon>
        <taxon>Ecdysozoa</taxon>
        <taxon>Nematoda</taxon>
        <taxon>Chromadorea</taxon>
        <taxon>Rhabditida</taxon>
        <taxon>Tylenchina</taxon>
        <taxon>Tylenchomorpha</taxon>
        <taxon>Tylenchoidea</taxon>
        <taxon>Meloidogynidae</taxon>
        <taxon>Meloidogyninae</taxon>
        <taxon>Meloidogyne</taxon>
    </lineage>
</organism>
<proteinExistence type="predicted"/>
<evidence type="ECO:0000259" key="5">
    <source>
        <dbReference type="PROSITE" id="PS50089"/>
    </source>
</evidence>
<dbReference type="Proteomes" id="UP000887560">
    <property type="component" value="Unplaced"/>
</dbReference>
<evidence type="ECO:0000313" key="7">
    <source>
        <dbReference type="WBParaSite" id="scf7180000423839.g11720"/>
    </source>
</evidence>
<sequence length="435" mass="49162">IYVLNSCGHQFHQFCLERALANDPRCPKCRSDVGGHDVRSLLGLIGRDARDEDNIARDEDHGIEFLGVVQARGFQPRTPDRELRRGQQDRGNVLVNELQHGEGHVLDPAGHDLGLGRHVPGLGGDGGGADQDDHVHTLPVLEERQYEIRRICTKLKIICKCGASVERFWVKWANPYQPTWEDVRYIEGHESCAEALEYWRVRHLDGSTPERLVDNLDNDRAHEQPIWTLSGNKRKVLAESRAARSSAVRQIFRRFEPQVSINDVENALRNLLDVAAAQRVREEPIVLEDPQVNEGPVVQEEILVHEVPQVHEGSRFGEDLNAQHEDLQETRGPVEPQYEQEAHERVGSTVLARRVRFLNYNIKDGTVPFGMEVLILLVQLFHQGWNCSFWDGSSNIIRITVPPGMELDGTVPFWDGSSNTIRTTVPSGMELLLLG</sequence>
<dbReference type="AlphaFoldDB" id="A0A915P4B5"/>
<dbReference type="GO" id="GO:0008270">
    <property type="term" value="F:zinc ion binding"/>
    <property type="evidence" value="ECO:0007669"/>
    <property type="project" value="UniProtKB-KW"/>
</dbReference>
<dbReference type="SUPFAM" id="SSF57850">
    <property type="entry name" value="RING/U-box"/>
    <property type="match status" value="1"/>
</dbReference>
<evidence type="ECO:0000256" key="4">
    <source>
        <dbReference type="PROSITE-ProRule" id="PRU00175"/>
    </source>
</evidence>
<evidence type="ECO:0000256" key="3">
    <source>
        <dbReference type="ARBA" id="ARBA00022833"/>
    </source>
</evidence>
<protein>
    <submittedName>
        <fullName evidence="7">RING-type domain-containing protein</fullName>
    </submittedName>
</protein>
<evidence type="ECO:0000256" key="2">
    <source>
        <dbReference type="ARBA" id="ARBA00022771"/>
    </source>
</evidence>
<dbReference type="WBParaSite" id="scf7180000423839.g11720">
    <property type="protein sequence ID" value="scf7180000423839.g11720"/>
    <property type="gene ID" value="scf7180000423839.g11720"/>
</dbReference>
<dbReference type="Pfam" id="PF00097">
    <property type="entry name" value="zf-C3HC4"/>
    <property type="match status" value="1"/>
</dbReference>
<dbReference type="InterPro" id="IPR001841">
    <property type="entry name" value="Znf_RING"/>
</dbReference>
<keyword evidence="6" id="KW-1185">Reference proteome</keyword>